<feature type="transmembrane region" description="Helical" evidence="5">
    <location>
        <begin position="91"/>
        <end position="112"/>
    </location>
</feature>
<comment type="caution">
    <text evidence="7">The sequence shown here is derived from an EMBL/GenBank/DDBJ whole genome shotgun (WGS) entry which is preliminary data.</text>
</comment>
<evidence type="ECO:0000256" key="3">
    <source>
        <dbReference type="ARBA" id="ARBA00022989"/>
    </source>
</evidence>
<accession>A0A916XKJ7</accession>
<dbReference type="SUPFAM" id="SSF103481">
    <property type="entry name" value="Multidrug resistance efflux transporter EmrE"/>
    <property type="match status" value="2"/>
</dbReference>
<feature type="transmembrane region" description="Helical" evidence="5">
    <location>
        <begin position="147"/>
        <end position="168"/>
    </location>
</feature>
<dbReference type="PANTHER" id="PTHR32322:SF9">
    <property type="entry name" value="AMINO-ACID METABOLITE EFFLUX PUMP-RELATED"/>
    <property type="match status" value="1"/>
</dbReference>
<reference evidence="7" key="1">
    <citation type="journal article" date="2014" name="Int. J. Syst. Evol. Microbiol.">
        <title>Complete genome sequence of Corynebacterium casei LMG S-19264T (=DSM 44701T), isolated from a smear-ripened cheese.</title>
        <authorList>
            <consortium name="US DOE Joint Genome Institute (JGI-PGF)"/>
            <person name="Walter F."/>
            <person name="Albersmeier A."/>
            <person name="Kalinowski J."/>
            <person name="Ruckert C."/>
        </authorList>
    </citation>
    <scope>NUCLEOTIDE SEQUENCE</scope>
    <source>
        <strain evidence="7">CGMCC 1.10998</strain>
    </source>
</reference>
<keyword evidence="2 5" id="KW-0812">Transmembrane</keyword>
<evidence type="ECO:0000256" key="5">
    <source>
        <dbReference type="SAM" id="Phobius"/>
    </source>
</evidence>
<dbReference type="RefSeq" id="WP_188567021.1">
    <property type="nucleotide sequence ID" value="NZ_BMED01000003.1"/>
</dbReference>
<protein>
    <submittedName>
        <fullName evidence="7">Transporter</fullName>
    </submittedName>
</protein>
<evidence type="ECO:0000313" key="8">
    <source>
        <dbReference type="Proteomes" id="UP000637423"/>
    </source>
</evidence>
<evidence type="ECO:0000256" key="1">
    <source>
        <dbReference type="ARBA" id="ARBA00004141"/>
    </source>
</evidence>
<dbReference type="InterPro" id="IPR050638">
    <property type="entry name" value="AA-Vitamin_Transporters"/>
</dbReference>
<evidence type="ECO:0000256" key="4">
    <source>
        <dbReference type="ARBA" id="ARBA00023136"/>
    </source>
</evidence>
<evidence type="ECO:0000313" key="7">
    <source>
        <dbReference type="EMBL" id="GGC81657.1"/>
    </source>
</evidence>
<feature type="domain" description="EamA" evidence="6">
    <location>
        <begin position="10"/>
        <end position="136"/>
    </location>
</feature>
<evidence type="ECO:0000256" key="2">
    <source>
        <dbReference type="ARBA" id="ARBA00022692"/>
    </source>
</evidence>
<dbReference type="Pfam" id="PF00892">
    <property type="entry name" value="EamA"/>
    <property type="match status" value="2"/>
</dbReference>
<feature type="transmembrane region" description="Helical" evidence="5">
    <location>
        <begin position="216"/>
        <end position="236"/>
    </location>
</feature>
<dbReference type="InterPro" id="IPR037185">
    <property type="entry name" value="EmrE-like"/>
</dbReference>
<sequence>MKLADLSRLLGLSAIWGASFLFLRIIAPVIGAMPTAFFRVLFAMLGLVILLLAMRVKWDMKGKLGVAMTLGVINSGIPFVMYSLAAKVLPAGYSAIFNATTPLMGVVIGALFFRDKLTVAKVAGVLFGLAGVAVLTRTGPVEMTGDILLGALACLVATACYGLASFLTKRWISDKGGLDSKLVAFASQLGATAVLLPFFAYTAINTPPPTWGDSGVWLALAGLGFICTSLAYILYFRLIADLGPVKSLTVTFLIPPFGVLWGALFLGEQISLAHAAGGALIGIAVWMVLKPAKAPVAQLATK</sequence>
<feature type="domain" description="EamA" evidence="6">
    <location>
        <begin position="149"/>
        <end position="289"/>
    </location>
</feature>
<dbReference type="PANTHER" id="PTHR32322">
    <property type="entry name" value="INNER MEMBRANE TRANSPORTER"/>
    <property type="match status" value="1"/>
</dbReference>
<name>A0A916XKJ7_9BURK</name>
<dbReference type="InterPro" id="IPR000620">
    <property type="entry name" value="EamA_dom"/>
</dbReference>
<dbReference type="AlphaFoldDB" id="A0A916XKJ7"/>
<dbReference type="GO" id="GO:0016020">
    <property type="term" value="C:membrane"/>
    <property type="evidence" value="ECO:0007669"/>
    <property type="project" value="UniProtKB-SubCell"/>
</dbReference>
<feature type="transmembrane region" description="Helical" evidence="5">
    <location>
        <begin position="36"/>
        <end position="54"/>
    </location>
</feature>
<proteinExistence type="predicted"/>
<feature type="transmembrane region" description="Helical" evidence="5">
    <location>
        <begin position="119"/>
        <end position="135"/>
    </location>
</feature>
<comment type="subcellular location">
    <subcellularLocation>
        <location evidence="1">Membrane</location>
        <topology evidence="1">Multi-pass membrane protein</topology>
    </subcellularLocation>
</comment>
<dbReference type="EMBL" id="BMED01000003">
    <property type="protein sequence ID" value="GGC81657.1"/>
    <property type="molecule type" value="Genomic_DNA"/>
</dbReference>
<keyword evidence="4 5" id="KW-0472">Membrane</keyword>
<evidence type="ECO:0000259" key="6">
    <source>
        <dbReference type="Pfam" id="PF00892"/>
    </source>
</evidence>
<feature type="transmembrane region" description="Helical" evidence="5">
    <location>
        <begin position="272"/>
        <end position="289"/>
    </location>
</feature>
<dbReference type="Gene3D" id="1.10.3730.20">
    <property type="match status" value="1"/>
</dbReference>
<feature type="transmembrane region" description="Helical" evidence="5">
    <location>
        <begin position="180"/>
        <end position="204"/>
    </location>
</feature>
<feature type="transmembrane region" description="Helical" evidence="5">
    <location>
        <begin position="9"/>
        <end position="30"/>
    </location>
</feature>
<reference evidence="7" key="2">
    <citation type="submission" date="2020-09" db="EMBL/GenBank/DDBJ databases">
        <authorList>
            <person name="Sun Q."/>
            <person name="Zhou Y."/>
        </authorList>
    </citation>
    <scope>NUCLEOTIDE SEQUENCE</scope>
    <source>
        <strain evidence="7">CGMCC 1.10998</strain>
    </source>
</reference>
<feature type="transmembrane region" description="Helical" evidence="5">
    <location>
        <begin position="66"/>
        <end position="85"/>
    </location>
</feature>
<organism evidence="7 8">
    <name type="scientific">Undibacterium terreum</name>
    <dbReference type="NCBI Taxonomy" id="1224302"/>
    <lineage>
        <taxon>Bacteria</taxon>
        <taxon>Pseudomonadati</taxon>
        <taxon>Pseudomonadota</taxon>
        <taxon>Betaproteobacteria</taxon>
        <taxon>Burkholderiales</taxon>
        <taxon>Oxalobacteraceae</taxon>
        <taxon>Undibacterium</taxon>
    </lineage>
</organism>
<keyword evidence="3 5" id="KW-1133">Transmembrane helix</keyword>
<feature type="transmembrane region" description="Helical" evidence="5">
    <location>
        <begin position="248"/>
        <end position="266"/>
    </location>
</feature>
<gene>
    <name evidence="7" type="ORF">GCM10011396_31120</name>
</gene>
<keyword evidence="8" id="KW-1185">Reference proteome</keyword>
<dbReference type="Proteomes" id="UP000637423">
    <property type="component" value="Unassembled WGS sequence"/>
</dbReference>